<keyword evidence="12" id="KW-0832">Ubl conjugation</keyword>
<keyword evidence="11" id="KW-0862">Zinc</keyword>
<evidence type="ECO:0000256" key="12">
    <source>
        <dbReference type="ARBA" id="ARBA00022843"/>
    </source>
</evidence>
<evidence type="ECO:0000256" key="15">
    <source>
        <dbReference type="ARBA" id="ARBA00023306"/>
    </source>
</evidence>
<dbReference type="Gene3D" id="1.10.1170.10">
    <property type="entry name" value="Inhibitor Of Apoptosis Protein (2mihbC-IAP-1), Chain A"/>
    <property type="match status" value="1"/>
</dbReference>
<dbReference type="RefSeq" id="XP_019615038.1">
    <property type="nucleotide sequence ID" value="XM_019759479.1"/>
</dbReference>
<dbReference type="PANTHER" id="PTHR46771">
    <property type="entry name" value="DETERIN"/>
    <property type="match status" value="1"/>
</dbReference>
<dbReference type="OrthoDB" id="2196114at2759"/>
<evidence type="ECO:0000256" key="2">
    <source>
        <dbReference type="ARBA" id="ARBA00004186"/>
    </source>
</evidence>
<keyword evidence="15" id="KW-0131">Cell cycle</keyword>
<keyword evidence="17" id="KW-0175">Coiled coil</keyword>
<dbReference type="FunFam" id="1.10.1170.10:FF:000009">
    <property type="entry name" value="Baculoviral IAP repeat-containing protein 5"/>
    <property type="match status" value="1"/>
</dbReference>
<evidence type="ECO:0000256" key="8">
    <source>
        <dbReference type="ARBA" id="ARBA00022723"/>
    </source>
</evidence>
<dbReference type="PANTHER" id="PTHR46771:SF5">
    <property type="entry name" value="DETERIN"/>
    <property type="match status" value="1"/>
</dbReference>
<dbReference type="InterPro" id="IPR051190">
    <property type="entry name" value="Baculoviral_IAP"/>
</dbReference>
<evidence type="ECO:0000256" key="5">
    <source>
        <dbReference type="ARBA" id="ARBA00022490"/>
    </source>
</evidence>
<comment type="subcellular location">
    <subcellularLocation>
        <location evidence="3">Chromosome</location>
        <location evidence="3">Centromere</location>
    </subcellularLocation>
    <subcellularLocation>
        <location evidence="2">Cytoplasm</location>
        <location evidence="2">Cytoskeleton</location>
        <location evidence="2">Spindle</location>
    </subcellularLocation>
    <subcellularLocation>
        <location evidence="1">Nucleus</location>
    </subcellularLocation>
</comment>
<protein>
    <submittedName>
        <fullName evidence="19">Baculoviral IAP repeat-containing protein 5-like</fullName>
    </submittedName>
</protein>
<dbReference type="CDD" id="cd00022">
    <property type="entry name" value="BIR"/>
    <property type="match status" value="1"/>
</dbReference>
<reference evidence="19" key="1">
    <citation type="submission" date="2025-08" db="UniProtKB">
        <authorList>
            <consortium name="RefSeq"/>
        </authorList>
    </citation>
    <scope>IDENTIFICATION</scope>
    <source>
        <tissue evidence="19">Gonad</tissue>
    </source>
</reference>
<evidence type="ECO:0000256" key="10">
    <source>
        <dbReference type="ARBA" id="ARBA00022829"/>
    </source>
</evidence>
<keyword evidence="13" id="KW-0206">Cytoskeleton</keyword>
<feature type="coiled-coil region" evidence="17">
    <location>
        <begin position="120"/>
        <end position="147"/>
    </location>
</feature>
<dbReference type="GeneID" id="109462844"/>
<keyword evidence="6" id="KW-0597">Phosphoprotein</keyword>
<proteinExistence type="inferred from homology"/>
<sequence length="151" mass="17917">MEKKSMETGTACTAAEKWEFSMNSENNRLSTFKDWPFDDNCQCVPSKMAAAGFYHIPTDQQPDLVRCFVCYKELEGWEPDDDPWAEHRRHQPNCDLLKIMKNHKSLDEITVKEFLDLECKRQQNRTKAQIEERVKEFRQQAARVREQMELL</sequence>
<dbReference type="GO" id="GO:0046872">
    <property type="term" value="F:metal ion binding"/>
    <property type="evidence" value="ECO:0007669"/>
    <property type="project" value="UniProtKB-KW"/>
</dbReference>
<organism evidence="18 19">
    <name type="scientific">Branchiostoma belcheri</name>
    <name type="common">Amphioxus</name>
    <dbReference type="NCBI Taxonomy" id="7741"/>
    <lineage>
        <taxon>Eukaryota</taxon>
        <taxon>Metazoa</taxon>
        <taxon>Chordata</taxon>
        <taxon>Cephalochordata</taxon>
        <taxon>Leptocardii</taxon>
        <taxon>Amphioxiformes</taxon>
        <taxon>Branchiostomatidae</taxon>
        <taxon>Branchiostoma</taxon>
    </lineage>
</organism>
<keyword evidence="18" id="KW-1185">Reference proteome</keyword>
<dbReference type="KEGG" id="bbel:109462844"/>
<dbReference type="SMART" id="SM00238">
    <property type="entry name" value="BIR"/>
    <property type="match status" value="1"/>
</dbReference>
<evidence type="ECO:0000256" key="13">
    <source>
        <dbReference type="ARBA" id="ARBA00023212"/>
    </source>
</evidence>
<evidence type="ECO:0000256" key="1">
    <source>
        <dbReference type="ARBA" id="ARBA00004123"/>
    </source>
</evidence>
<keyword evidence="7" id="KW-0132">Cell division</keyword>
<keyword evidence="5" id="KW-0963">Cytoplasm</keyword>
<dbReference type="GO" id="GO:0007059">
    <property type="term" value="P:chromosome segregation"/>
    <property type="evidence" value="ECO:0007669"/>
    <property type="project" value="UniProtKB-KW"/>
</dbReference>
<evidence type="ECO:0000313" key="19">
    <source>
        <dbReference type="RefSeq" id="XP_019615038.1"/>
    </source>
</evidence>
<dbReference type="GO" id="GO:0051301">
    <property type="term" value="P:cell division"/>
    <property type="evidence" value="ECO:0007669"/>
    <property type="project" value="UniProtKB-KW"/>
</dbReference>
<evidence type="ECO:0000313" key="18">
    <source>
        <dbReference type="Proteomes" id="UP000515135"/>
    </source>
</evidence>
<keyword evidence="10" id="KW-0159">Chromosome partition</keyword>
<evidence type="ECO:0000256" key="6">
    <source>
        <dbReference type="ARBA" id="ARBA00022553"/>
    </source>
</evidence>
<evidence type="ECO:0000256" key="11">
    <source>
        <dbReference type="ARBA" id="ARBA00022833"/>
    </source>
</evidence>
<dbReference type="PROSITE" id="PS50143">
    <property type="entry name" value="BIR_REPEAT_2"/>
    <property type="match status" value="1"/>
</dbReference>
<accession>A0A6P4XSK4</accession>
<dbReference type="SUPFAM" id="SSF57924">
    <property type="entry name" value="Inhibitor of apoptosis (IAP) repeat"/>
    <property type="match status" value="1"/>
</dbReference>
<dbReference type="Pfam" id="PF00653">
    <property type="entry name" value="BIR"/>
    <property type="match status" value="1"/>
</dbReference>
<dbReference type="Proteomes" id="UP000515135">
    <property type="component" value="Unplaced"/>
</dbReference>
<evidence type="ECO:0000256" key="3">
    <source>
        <dbReference type="ARBA" id="ARBA00004584"/>
    </source>
</evidence>
<evidence type="ECO:0000256" key="17">
    <source>
        <dbReference type="SAM" id="Coils"/>
    </source>
</evidence>
<dbReference type="GO" id="GO:0005819">
    <property type="term" value="C:spindle"/>
    <property type="evidence" value="ECO:0007669"/>
    <property type="project" value="UniProtKB-SubCell"/>
</dbReference>
<keyword evidence="9" id="KW-0498">Mitosis</keyword>
<evidence type="ECO:0000256" key="16">
    <source>
        <dbReference type="ARBA" id="ARBA00023328"/>
    </source>
</evidence>
<dbReference type="AlphaFoldDB" id="A0A6P4XSK4"/>
<keyword evidence="16" id="KW-0137">Centromere</keyword>
<evidence type="ECO:0000256" key="4">
    <source>
        <dbReference type="ARBA" id="ARBA00006672"/>
    </source>
</evidence>
<comment type="similarity">
    <text evidence="4">Belongs to the IAP family.</text>
</comment>
<evidence type="ECO:0000256" key="9">
    <source>
        <dbReference type="ARBA" id="ARBA00022776"/>
    </source>
</evidence>
<dbReference type="GO" id="GO:0000775">
    <property type="term" value="C:chromosome, centromeric region"/>
    <property type="evidence" value="ECO:0007669"/>
    <property type="project" value="UniProtKB-SubCell"/>
</dbReference>
<evidence type="ECO:0000256" key="7">
    <source>
        <dbReference type="ARBA" id="ARBA00022618"/>
    </source>
</evidence>
<keyword evidence="8" id="KW-0479">Metal-binding</keyword>
<dbReference type="GO" id="GO:0005634">
    <property type="term" value="C:nucleus"/>
    <property type="evidence" value="ECO:0007669"/>
    <property type="project" value="UniProtKB-SubCell"/>
</dbReference>
<evidence type="ECO:0000256" key="14">
    <source>
        <dbReference type="ARBA" id="ARBA00023242"/>
    </source>
</evidence>
<dbReference type="InterPro" id="IPR001370">
    <property type="entry name" value="BIR_rpt"/>
</dbReference>
<gene>
    <name evidence="19" type="primary">LOC109462844</name>
</gene>
<keyword evidence="14" id="KW-0539">Nucleus</keyword>
<name>A0A6P4XSK4_BRABE</name>